<organism evidence="2 3">
    <name type="scientific">Roseicella aquatilis</name>
    <dbReference type="NCBI Taxonomy" id="2527868"/>
    <lineage>
        <taxon>Bacteria</taxon>
        <taxon>Pseudomonadati</taxon>
        <taxon>Pseudomonadota</taxon>
        <taxon>Alphaproteobacteria</taxon>
        <taxon>Acetobacterales</taxon>
        <taxon>Roseomonadaceae</taxon>
        <taxon>Roseicella</taxon>
    </lineage>
</organism>
<dbReference type="OrthoDB" id="21665at2"/>
<dbReference type="Pfam" id="PF05118">
    <property type="entry name" value="Asp_Arg_Hydrox"/>
    <property type="match status" value="1"/>
</dbReference>
<dbReference type="InterPro" id="IPR007803">
    <property type="entry name" value="Asp/Arg/Pro-Hydrxlase"/>
</dbReference>
<dbReference type="InterPro" id="IPR027443">
    <property type="entry name" value="IPNS-like_sf"/>
</dbReference>
<dbReference type="EMBL" id="SKBM01000006">
    <property type="protein sequence ID" value="TCZ64032.1"/>
    <property type="molecule type" value="Genomic_DNA"/>
</dbReference>
<evidence type="ECO:0000313" key="3">
    <source>
        <dbReference type="Proteomes" id="UP000295023"/>
    </source>
</evidence>
<dbReference type="RefSeq" id="WP_132287083.1">
    <property type="nucleotide sequence ID" value="NZ_SKBM01000006.1"/>
</dbReference>
<dbReference type="AlphaFoldDB" id="A0A4R4DRL6"/>
<sequence length="272" mass="30766">MANWGKAETRRLKRAARTLAVLAPAAWFAPVATGALLACGAIDVGRHRHRTAELFEKYFAGNGVFTWLLSPLNLLADLLADRNPGRLALSDLPPAHRAEVEACLRAFVAHGEAIKRHIAAAAGESRRSMLTFRWYGTPQPTGLRIPEFEGDFRFIKTIAVSAFNRRVSTSRHFGPLRLTYRVLYNLEPVDSREVRIEVDGVTHYWKDDPLFIFDDTFFHQSLNGVDTVRHCLFMDIVRPSRAPAVFDLAVRATGRIAGAFKRVFYRNWSFIR</sequence>
<dbReference type="Gene3D" id="2.60.120.330">
    <property type="entry name" value="B-lactam Antibiotic, Isopenicillin N Synthase, Chain"/>
    <property type="match status" value="1"/>
</dbReference>
<name>A0A4R4DRL6_9PROT</name>
<protein>
    <submittedName>
        <fullName evidence="2">Aspartyl/asparaginyl beta-hydroxylase domain-containing protein</fullName>
    </submittedName>
</protein>
<reference evidence="2 3" key="1">
    <citation type="submission" date="2019-03" db="EMBL/GenBank/DDBJ databases">
        <title>Paracraurococcus aquatilis NE82 genome sequence.</title>
        <authorList>
            <person name="Zhao Y."/>
            <person name="Du Z."/>
        </authorList>
    </citation>
    <scope>NUCLEOTIDE SEQUENCE [LARGE SCALE GENOMIC DNA]</scope>
    <source>
        <strain evidence="2 3">NE82</strain>
    </source>
</reference>
<dbReference type="Proteomes" id="UP000295023">
    <property type="component" value="Unassembled WGS sequence"/>
</dbReference>
<accession>A0A4R4DRL6</accession>
<gene>
    <name evidence="2" type="ORF">EXY23_08670</name>
</gene>
<comment type="caution">
    <text evidence="2">The sequence shown here is derived from an EMBL/GenBank/DDBJ whole genome shotgun (WGS) entry which is preliminary data.</text>
</comment>
<proteinExistence type="predicted"/>
<evidence type="ECO:0000259" key="1">
    <source>
        <dbReference type="Pfam" id="PF05118"/>
    </source>
</evidence>
<feature type="domain" description="Aspartyl/asparaginy/proline hydroxylase" evidence="1">
    <location>
        <begin position="157"/>
        <end position="239"/>
    </location>
</feature>
<evidence type="ECO:0000313" key="2">
    <source>
        <dbReference type="EMBL" id="TCZ64032.1"/>
    </source>
</evidence>
<keyword evidence="3" id="KW-1185">Reference proteome</keyword>